<reference evidence="3 4" key="1">
    <citation type="submission" date="2020-09" db="EMBL/GenBank/DDBJ databases">
        <title>Flavimobilis rhizosphaerae sp. nov., isolated from rhizosphere soil of Spartina alterniflora.</title>
        <authorList>
            <person name="Hanqin C."/>
        </authorList>
    </citation>
    <scope>NUCLEOTIDE SEQUENCE [LARGE SCALE GENOMIC DNA]</scope>
    <source>
        <strain evidence="3 4">GY 10621</strain>
    </source>
</reference>
<proteinExistence type="predicted"/>
<gene>
    <name evidence="3" type="ORF">IGS67_04375</name>
</gene>
<keyword evidence="2" id="KW-1133">Transmembrane helix</keyword>
<evidence type="ECO:0000256" key="2">
    <source>
        <dbReference type="SAM" id="Phobius"/>
    </source>
</evidence>
<dbReference type="EMBL" id="JACZDF010000002">
    <property type="protein sequence ID" value="MBD9698733.1"/>
    <property type="molecule type" value="Genomic_DNA"/>
</dbReference>
<organism evidence="3 4">
    <name type="scientific">Flavimobilis rhizosphaerae</name>
    <dbReference type="NCBI Taxonomy" id="2775421"/>
    <lineage>
        <taxon>Bacteria</taxon>
        <taxon>Bacillati</taxon>
        <taxon>Actinomycetota</taxon>
        <taxon>Actinomycetes</taxon>
        <taxon>Micrococcales</taxon>
        <taxon>Jonesiaceae</taxon>
        <taxon>Flavimobilis</taxon>
    </lineage>
</organism>
<feature type="compositionally biased region" description="Basic and acidic residues" evidence="1">
    <location>
        <begin position="7"/>
        <end position="17"/>
    </location>
</feature>
<evidence type="ECO:0000313" key="4">
    <source>
        <dbReference type="Proteomes" id="UP000642107"/>
    </source>
</evidence>
<keyword evidence="2" id="KW-0472">Membrane</keyword>
<accession>A0ABR9DNP0</accession>
<evidence type="ECO:0000313" key="3">
    <source>
        <dbReference type="EMBL" id="MBD9698733.1"/>
    </source>
</evidence>
<feature type="compositionally biased region" description="Pro residues" evidence="1">
    <location>
        <begin position="41"/>
        <end position="56"/>
    </location>
</feature>
<feature type="region of interest" description="Disordered" evidence="1">
    <location>
        <begin position="1"/>
        <end position="87"/>
    </location>
</feature>
<dbReference type="Proteomes" id="UP000642107">
    <property type="component" value="Unassembled WGS sequence"/>
</dbReference>
<protein>
    <submittedName>
        <fullName evidence="3">Uncharacterized protein</fullName>
    </submittedName>
</protein>
<feature type="compositionally biased region" description="Low complexity" evidence="1">
    <location>
        <begin position="25"/>
        <end position="40"/>
    </location>
</feature>
<keyword evidence="2" id="KW-0812">Transmembrane</keyword>
<sequence length="648" mass="66557">MTQGTEPARRDLWEEQGLRPARRPAPQSAGAAPHDAAAPAQTPPRAPVVPPAPVAAPGPADVPDDVTTRIDGDVLDRARERRDRPGRRAARWIGAVAALTLVGGGVWTILRDRDPAAPPPPAPTLAAEDLATLLASLEGSTTDDGLPVLGAIPDVHVSDPRRADLLQPAPAVDVSLRSAQVRWALGPAELLDDIAKDAGVKDSDLDGLSVVPARMSASVADASAPEAVVVVQRGSVGAKVWRALLDAADAPVKADRAALVVGVDTAAGRAAWVAPLEAPSASPCQVLDAGSFVACETVTEDGEGLQEIVVLEAATGAVDARVPLPTACRVTSLLQHTGVLYWAGLADDLACLGSGSTLLSQWFVQDTPTLALTHDGRILARSSSQSLVRSTDGTWRSFSGAVEPGPDGTLLRSFRREELTALGPLALRDTPAGGSTAVATRWVTFVSAEDGTTISALPGAAWRRDDLLTSTGVSTPAMLEERTGVGDWIVSASGARERLVHAGAARFGEQVTPWVAEAGIAGTPATEESAEGLSLLVVGPDGQPVADVADLSLVARPYGGGRVGPALDDADAEAVPGVDAPAPEQSDGMEFLDQAVSVVGVDGARRTTRAVVPMAFDDDVRVFLPPDTWVATGGVVVLPVGPTLVGIG</sequence>
<feature type="compositionally biased region" description="Basic and acidic residues" evidence="1">
    <location>
        <begin position="66"/>
        <end position="83"/>
    </location>
</feature>
<keyword evidence="4" id="KW-1185">Reference proteome</keyword>
<feature type="transmembrane region" description="Helical" evidence="2">
    <location>
        <begin position="89"/>
        <end position="110"/>
    </location>
</feature>
<name>A0ABR9DNP0_9MICO</name>
<comment type="caution">
    <text evidence="3">The sequence shown here is derived from an EMBL/GenBank/DDBJ whole genome shotgun (WGS) entry which is preliminary data.</text>
</comment>
<dbReference type="RefSeq" id="WP_192278276.1">
    <property type="nucleotide sequence ID" value="NZ_JACZDF010000002.1"/>
</dbReference>
<evidence type="ECO:0000256" key="1">
    <source>
        <dbReference type="SAM" id="MobiDB-lite"/>
    </source>
</evidence>